<proteinExistence type="predicted"/>
<gene>
    <name evidence="2" type="ORF">SAMN04488587_0015</name>
</gene>
<dbReference type="PIRSF" id="PIRSF016138">
    <property type="entry name" value="UCP016138"/>
    <property type="match status" value="1"/>
</dbReference>
<dbReference type="InterPro" id="IPR015074">
    <property type="entry name" value="DUF1867"/>
</dbReference>
<protein>
    <recommendedName>
        <fullName evidence="1">Pyruvate kinase C-terminal domain-containing protein</fullName>
    </recommendedName>
</protein>
<dbReference type="InterPro" id="IPR015795">
    <property type="entry name" value="Pyrv_Knase_C"/>
</dbReference>
<organism evidence="2 3">
    <name type="scientific">Methanococcoides vulcani</name>
    <dbReference type="NCBI Taxonomy" id="1353158"/>
    <lineage>
        <taxon>Archaea</taxon>
        <taxon>Methanobacteriati</taxon>
        <taxon>Methanobacteriota</taxon>
        <taxon>Stenosarchaea group</taxon>
        <taxon>Methanomicrobia</taxon>
        <taxon>Methanosarcinales</taxon>
        <taxon>Methanosarcinaceae</taxon>
        <taxon>Methanococcoides</taxon>
    </lineage>
</organism>
<dbReference type="Gene3D" id="3.40.1380.20">
    <property type="entry name" value="Pyruvate kinase, C-terminal domain"/>
    <property type="match status" value="1"/>
</dbReference>
<sequence length="230" mass="25558">MEILIDKNIVIRPENDIHKTDDDKMHSKNGEMIMERSIQYFDDVGKQNTDDVVKVAAERAEELGIKYIVLSSTEGHTALKMAEEVKGKDIKIIAITHQYGLREDGNWEMDEDNLKKLQKMGVLVTTQSHMFSGVERAISKRLGGASRADVISDTLRAVFGKGFKVALEVVMMAADSGHIPVSKDTEVIAIGGTRQGADVALVVRPAHSQNFFNLQVREILAMPRAKEEPK</sequence>
<keyword evidence="3" id="KW-1185">Reference proteome</keyword>
<dbReference type="SUPFAM" id="SSF52935">
    <property type="entry name" value="PK C-terminal domain-like"/>
    <property type="match status" value="1"/>
</dbReference>
<dbReference type="InterPro" id="IPR036918">
    <property type="entry name" value="Pyrv_Knase_C_sf"/>
</dbReference>
<dbReference type="EMBL" id="FOHQ01000010">
    <property type="protein sequence ID" value="SET11545.1"/>
    <property type="molecule type" value="Genomic_DNA"/>
</dbReference>
<dbReference type="Proteomes" id="UP000243338">
    <property type="component" value="Unassembled WGS sequence"/>
</dbReference>
<evidence type="ECO:0000259" key="1">
    <source>
        <dbReference type="Pfam" id="PF02887"/>
    </source>
</evidence>
<evidence type="ECO:0000313" key="3">
    <source>
        <dbReference type="Proteomes" id="UP000243338"/>
    </source>
</evidence>
<dbReference type="Pfam" id="PF02887">
    <property type="entry name" value="PK_C"/>
    <property type="match status" value="1"/>
</dbReference>
<dbReference type="STRING" id="1353158.SAMN04488587_0015"/>
<feature type="domain" description="Pyruvate kinase C-terminal" evidence="1">
    <location>
        <begin position="51"/>
        <end position="198"/>
    </location>
</feature>
<reference evidence="3" key="1">
    <citation type="submission" date="2016-10" db="EMBL/GenBank/DDBJ databases">
        <authorList>
            <person name="Varghese N."/>
            <person name="Submissions S."/>
        </authorList>
    </citation>
    <scope>NUCLEOTIDE SEQUENCE [LARGE SCALE GENOMIC DNA]</scope>
    <source>
        <strain evidence="3">SLH 33</strain>
    </source>
</reference>
<accession>A0A1I0BWX5</accession>
<name>A0A1I0BWX5_9EURY</name>
<evidence type="ECO:0000313" key="2">
    <source>
        <dbReference type="EMBL" id="SET11545.1"/>
    </source>
</evidence>
<dbReference type="AlphaFoldDB" id="A0A1I0BWX5"/>